<dbReference type="GO" id="GO:0044718">
    <property type="term" value="P:siderophore transmembrane transport"/>
    <property type="evidence" value="ECO:0007669"/>
    <property type="project" value="TreeGrafter"/>
</dbReference>
<comment type="subcellular location">
    <subcellularLocation>
        <location evidence="1 10">Cell outer membrane</location>
        <topology evidence="1 10">Multi-pass membrane protein</topology>
    </subcellularLocation>
</comment>
<dbReference type="OrthoDB" id="1109239at2"/>
<dbReference type="PROSITE" id="PS52016">
    <property type="entry name" value="TONB_DEPENDENT_REC_3"/>
    <property type="match status" value="1"/>
</dbReference>
<evidence type="ECO:0000256" key="4">
    <source>
        <dbReference type="ARBA" id="ARBA00022692"/>
    </source>
</evidence>
<dbReference type="Pfam" id="PF07715">
    <property type="entry name" value="Plug"/>
    <property type="match status" value="1"/>
</dbReference>
<evidence type="ECO:0000313" key="16">
    <source>
        <dbReference type="Proteomes" id="UP000009049"/>
    </source>
</evidence>
<dbReference type="GO" id="GO:0009279">
    <property type="term" value="C:cell outer membrane"/>
    <property type="evidence" value="ECO:0007669"/>
    <property type="project" value="UniProtKB-SubCell"/>
</dbReference>
<dbReference type="PANTHER" id="PTHR30069">
    <property type="entry name" value="TONB-DEPENDENT OUTER MEMBRANE RECEPTOR"/>
    <property type="match status" value="1"/>
</dbReference>
<dbReference type="SUPFAM" id="SSF56935">
    <property type="entry name" value="Porins"/>
    <property type="match status" value="1"/>
</dbReference>
<dbReference type="AlphaFoldDB" id="A4CP10"/>
<keyword evidence="4 10" id="KW-0812">Transmembrane</keyword>
<reference evidence="15 16" key="1">
    <citation type="journal article" date="2009" name="J. Bacteriol.">
        <title>Complete genome sequence of Robiginitalea biformata HTCC2501.</title>
        <authorList>
            <person name="Oh H.M."/>
            <person name="Giovannoni S.J."/>
            <person name="Lee K."/>
            <person name="Ferriera S."/>
            <person name="Johnson J."/>
            <person name="Cho J.C."/>
        </authorList>
    </citation>
    <scope>NUCLEOTIDE SEQUENCE [LARGE SCALE GENOMIC DNA]</scope>
    <source>
        <strain evidence="16">ATCC BAA-864 / HTCC2501 / KCTC 12146</strain>
    </source>
</reference>
<evidence type="ECO:0000256" key="5">
    <source>
        <dbReference type="ARBA" id="ARBA00022729"/>
    </source>
</evidence>
<evidence type="ECO:0000256" key="9">
    <source>
        <dbReference type="ARBA" id="ARBA00023237"/>
    </source>
</evidence>
<dbReference type="Proteomes" id="UP000009049">
    <property type="component" value="Chromosome"/>
</dbReference>
<evidence type="ECO:0000256" key="2">
    <source>
        <dbReference type="ARBA" id="ARBA00022448"/>
    </source>
</evidence>
<dbReference type="InterPro" id="IPR000531">
    <property type="entry name" value="Beta-barrel_TonB"/>
</dbReference>
<evidence type="ECO:0000259" key="13">
    <source>
        <dbReference type="Pfam" id="PF00593"/>
    </source>
</evidence>
<dbReference type="InterPro" id="IPR039426">
    <property type="entry name" value="TonB-dep_rcpt-like"/>
</dbReference>
<accession>A4CP10</accession>
<keyword evidence="3 10" id="KW-1134">Transmembrane beta strand</keyword>
<dbReference type="InterPro" id="IPR012910">
    <property type="entry name" value="Plug_dom"/>
</dbReference>
<keyword evidence="5 12" id="KW-0732">Signal</keyword>
<dbReference type="InterPro" id="IPR037066">
    <property type="entry name" value="Plug_dom_sf"/>
</dbReference>
<proteinExistence type="inferred from homology"/>
<organism evidence="15 16">
    <name type="scientific">Robiginitalea biformata (strain ATCC BAA-864 / DSM 15991 / KCTC 12146 / HTCC2501)</name>
    <dbReference type="NCBI Taxonomy" id="313596"/>
    <lineage>
        <taxon>Bacteria</taxon>
        <taxon>Pseudomonadati</taxon>
        <taxon>Bacteroidota</taxon>
        <taxon>Flavobacteriia</taxon>
        <taxon>Flavobacteriales</taxon>
        <taxon>Flavobacteriaceae</taxon>
        <taxon>Robiginitalea</taxon>
    </lineage>
</organism>
<keyword evidence="16" id="KW-1185">Reference proteome</keyword>
<evidence type="ECO:0000256" key="11">
    <source>
        <dbReference type="RuleBase" id="RU003357"/>
    </source>
</evidence>
<evidence type="ECO:0000256" key="10">
    <source>
        <dbReference type="PROSITE-ProRule" id="PRU01360"/>
    </source>
</evidence>
<evidence type="ECO:0000256" key="3">
    <source>
        <dbReference type="ARBA" id="ARBA00022452"/>
    </source>
</evidence>
<name>A4CP10_ROBBH</name>
<dbReference type="RefSeq" id="WP_015755415.1">
    <property type="nucleotide sequence ID" value="NC_013222.1"/>
</dbReference>
<evidence type="ECO:0000313" key="15">
    <source>
        <dbReference type="EMBL" id="EAR14627.1"/>
    </source>
</evidence>
<keyword evidence="2 10" id="KW-0813">Transport</keyword>
<feature type="chain" id="PRO_5002667613" evidence="12">
    <location>
        <begin position="21"/>
        <end position="724"/>
    </location>
</feature>
<evidence type="ECO:0000256" key="12">
    <source>
        <dbReference type="SAM" id="SignalP"/>
    </source>
</evidence>
<evidence type="ECO:0000256" key="1">
    <source>
        <dbReference type="ARBA" id="ARBA00004571"/>
    </source>
</evidence>
<protein>
    <submittedName>
        <fullName evidence="15">Putative TonB-dependent outer membrane receptor protein</fullName>
    </submittedName>
</protein>
<dbReference type="SUPFAM" id="SSF49464">
    <property type="entry name" value="Carboxypeptidase regulatory domain-like"/>
    <property type="match status" value="1"/>
</dbReference>
<feature type="domain" description="TonB-dependent receptor plug" evidence="14">
    <location>
        <begin position="122"/>
        <end position="229"/>
    </location>
</feature>
<dbReference type="eggNOG" id="COG4771">
    <property type="taxonomic scope" value="Bacteria"/>
</dbReference>
<evidence type="ECO:0000256" key="6">
    <source>
        <dbReference type="ARBA" id="ARBA00023077"/>
    </source>
</evidence>
<dbReference type="Pfam" id="PF13715">
    <property type="entry name" value="CarbopepD_reg_2"/>
    <property type="match status" value="1"/>
</dbReference>
<dbReference type="GO" id="GO:0015344">
    <property type="term" value="F:siderophore uptake transmembrane transporter activity"/>
    <property type="evidence" value="ECO:0007669"/>
    <property type="project" value="TreeGrafter"/>
</dbReference>
<dbReference type="Gene3D" id="2.170.130.10">
    <property type="entry name" value="TonB-dependent receptor, plug domain"/>
    <property type="match status" value="1"/>
</dbReference>
<sequence length="724" mass="80303">MKIKNILIGCALLVSGWLAAQNDFRATIRDADSGEPLIGATVLIEALERGGTTDTTGTILLTDIPDGTHTFRFSYIGFEPQEQTFDLPLPARDPEPVIELHPAHEEMEQVTITSTRSTRSIADIPTRVEFIAGEELAEKGNMKPGDIRMLLNESTGIQTQQTSATSYNSSIRIQGLDGKYTQLLRDGMPLYSGFSGGLSLMQIAPLDLKQVEVIKGASSTLYGGGAIAGLVNLITKTPGEEEELSFMLNGTSALGLDASGFYSEKYGNWGATVFASYNMGTPYDPADIGLTAIPEFDRFTLNPKLFVYFDDATKMHAGVNLVTEKRLGGNIAFAKGEEVADPYFEANETDRISTQFELDHGLGGTGRLQVKNSLNFYDRSIAIPNYAFGGRQFSSFSEANISWGGEQSEWITGLNLWTDRFTQSEGDPERDLGYSNATLGGFVQNTWNLAPLWTLESGFRLDYQNRYGWYALPRFSLMFDPASAWTFRLGGGLGYKTPTVFSEDAERLQFRNILPLDMGALKAEESAGANFDINHRMPLAPGLVMSSNVLFYYTRIADPLLLIPAGNLFEFTQPDGYVDTHGAEVNLKWSYGDLKLFVGYTYANVKEHYNGEASDFPLVAKHRLNNVLMYEKHDNFWIGLEAYYFSPQQLSDGTTGQAYWITGVMTEKKLGEHLSVYLNFENFLDTRQTAFDTIYTGDLSDPQFRDIYAPVDGFVVNGGFKWQL</sequence>
<dbReference type="InterPro" id="IPR036942">
    <property type="entry name" value="Beta-barrel_TonB_sf"/>
</dbReference>
<dbReference type="PANTHER" id="PTHR30069:SF29">
    <property type="entry name" value="HEMOGLOBIN AND HEMOGLOBIN-HAPTOGLOBIN-BINDING PROTEIN 1-RELATED"/>
    <property type="match status" value="1"/>
</dbReference>
<keyword evidence="8 15" id="KW-0675">Receptor</keyword>
<gene>
    <name evidence="15" type="ordered locus">RB2501_01086</name>
</gene>
<keyword evidence="7 10" id="KW-0472">Membrane</keyword>
<dbReference type="Gene3D" id="2.40.170.20">
    <property type="entry name" value="TonB-dependent receptor, beta-barrel domain"/>
    <property type="match status" value="1"/>
</dbReference>
<comment type="similarity">
    <text evidence="10 11">Belongs to the TonB-dependent receptor family.</text>
</comment>
<dbReference type="EMBL" id="CP001712">
    <property type="protein sequence ID" value="EAR14627.1"/>
    <property type="molecule type" value="Genomic_DNA"/>
</dbReference>
<dbReference type="InterPro" id="IPR008969">
    <property type="entry name" value="CarboxyPept-like_regulatory"/>
</dbReference>
<evidence type="ECO:0000259" key="14">
    <source>
        <dbReference type="Pfam" id="PF07715"/>
    </source>
</evidence>
<dbReference type="KEGG" id="rbi:RB2501_01086"/>
<evidence type="ECO:0000256" key="8">
    <source>
        <dbReference type="ARBA" id="ARBA00023170"/>
    </source>
</evidence>
<feature type="signal peptide" evidence="12">
    <location>
        <begin position="1"/>
        <end position="20"/>
    </location>
</feature>
<dbReference type="Pfam" id="PF00593">
    <property type="entry name" value="TonB_dep_Rec_b-barrel"/>
    <property type="match status" value="1"/>
</dbReference>
<dbReference type="Gene3D" id="2.60.40.1120">
    <property type="entry name" value="Carboxypeptidase-like, regulatory domain"/>
    <property type="match status" value="1"/>
</dbReference>
<dbReference type="HOGENOM" id="CLU_022656_0_0_10"/>
<keyword evidence="6 11" id="KW-0798">TonB box</keyword>
<feature type="domain" description="TonB-dependent receptor-like beta-barrel" evidence="13">
    <location>
        <begin position="339"/>
        <end position="682"/>
    </location>
</feature>
<evidence type="ECO:0000256" key="7">
    <source>
        <dbReference type="ARBA" id="ARBA00023136"/>
    </source>
</evidence>
<keyword evidence="9 10" id="KW-0998">Cell outer membrane</keyword>